<evidence type="ECO:0000256" key="1">
    <source>
        <dbReference type="SAM" id="MobiDB-lite"/>
    </source>
</evidence>
<proteinExistence type="predicted"/>
<dbReference type="RefSeq" id="WP_328710802.1">
    <property type="nucleotide sequence ID" value="NZ_CP108085.1"/>
</dbReference>
<organism evidence="2 3">
    <name type="scientific">Microbispora hainanensis</name>
    <dbReference type="NCBI Taxonomy" id="568844"/>
    <lineage>
        <taxon>Bacteria</taxon>
        <taxon>Bacillati</taxon>
        <taxon>Actinomycetota</taxon>
        <taxon>Actinomycetes</taxon>
        <taxon>Streptosporangiales</taxon>
        <taxon>Streptosporangiaceae</taxon>
        <taxon>Microbispora</taxon>
    </lineage>
</organism>
<feature type="compositionally biased region" description="Low complexity" evidence="1">
    <location>
        <begin position="11"/>
        <end position="20"/>
    </location>
</feature>
<dbReference type="EMBL" id="CP108085">
    <property type="protein sequence ID" value="WUP78908.1"/>
    <property type="molecule type" value="Genomic_DNA"/>
</dbReference>
<protein>
    <submittedName>
        <fullName evidence="2">Uncharacterized protein</fullName>
    </submittedName>
</protein>
<sequence length="62" mass="6606">MGEAVMDVGRRTTMGRPGRPSAHERRLPGNGGSSAHDRRFPGNGGSSAHDRRFPGHAARTVL</sequence>
<evidence type="ECO:0000313" key="2">
    <source>
        <dbReference type="EMBL" id="WUP78908.1"/>
    </source>
</evidence>
<feature type="region of interest" description="Disordered" evidence="1">
    <location>
        <begin position="1"/>
        <end position="62"/>
    </location>
</feature>
<gene>
    <name evidence="2" type="ORF">OG913_18540</name>
</gene>
<keyword evidence="3" id="KW-1185">Reference proteome</keyword>
<evidence type="ECO:0000313" key="3">
    <source>
        <dbReference type="Proteomes" id="UP001432011"/>
    </source>
</evidence>
<reference evidence="2" key="1">
    <citation type="submission" date="2022-10" db="EMBL/GenBank/DDBJ databases">
        <title>The complete genomes of actinobacterial strains from the NBC collection.</title>
        <authorList>
            <person name="Joergensen T.S."/>
            <person name="Alvarez Arevalo M."/>
            <person name="Sterndorff E.B."/>
            <person name="Faurdal D."/>
            <person name="Vuksanovic O."/>
            <person name="Mourched A.-S."/>
            <person name="Charusanti P."/>
            <person name="Shaw S."/>
            <person name="Blin K."/>
            <person name="Weber T."/>
        </authorList>
    </citation>
    <scope>NUCLEOTIDE SEQUENCE</scope>
    <source>
        <strain evidence="2">NBC_00254</strain>
    </source>
</reference>
<accession>A0ABZ1T3G6</accession>
<name>A0ABZ1T3G6_9ACTN</name>
<dbReference type="Proteomes" id="UP001432011">
    <property type="component" value="Chromosome"/>
</dbReference>